<dbReference type="AlphaFoldDB" id="A0A5S4YPC2"/>
<evidence type="ECO:0000313" key="4">
    <source>
        <dbReference type="Proteomes" id="UP000324797"/>
    </source>
</evidence>
<keyword evidence="4" id="KW-1185">Reference proteome</keyword>
<evidence type="ECO:0000259" key="2">
    <source>
        <dbReference type="Pfam" id="PF13264"/>
    </source>
</evidence>
<feature type="compositionally biased region" description="Low complexity" evidence="1">
    <location>
        <begin position="509"/>
        <end position="530"/>
    </location>
</feature>
<evidence type="ECO:0000256" key="1">
    <source>
        <dbReference type="SAM" id="MobiDB-lite"/>
    </source>
</evidence>
<dbReference type="InterPro" id="IPR025129">
    <property type="entry name" value="DUF4055"/>
</dbReference>
<sequence>MADNSNQFVYVPSPQSGNPGQTSAAFTTMQTRTSLLRAVYGGTETMRAKAQEFLPQYEKESDARYQARLKSTFALNKLREAVDAASAKPFRTMLKVLDPSNDQDLPLWVQDIDLQGNHLHVFAHQLFNNAMLDGMAHVLIDHPSTFNMPNLAAQKASGARPFFKLYKVDDVAAAYDAYVGGDVKTWHVRIRGFRADRDGFKEKSYNQLRVIEIDPTKGTGIVQLWEQLATSGGGSWTFISEEPLQNMPEVPFVTLYAGEKEADYQVKSVFQDLAYKQIEHWISSSDQRSILSAARFPMLACSGVQIDPEDEAQFAIGPYKVLYAPEANGRWYYVEPRGTAIESGAKDLDRLEMQMDMMALNPVTGTHRQYVPQNERDIQETRVHSVVHDMAINCQDAIERCIQFMGQWTNKDLTQAKAILNTEFSNTKDRLLEVAQLVKMWEERGLSRKALLTEVVNRNLLGDDFSLDDELAFWAKIDELNMQAADGMLPGRWTQADPTKEPAGGGGSSSSDPNASANGNGTGTGTNPAPKTFDFPKGQTRPTKQI</sequence>
<accession>A0A5S4YPC2</accession>
<organism evidence="3 4">
    <name type="scientific">Bradyrhizobium hipponense</name>
    <dbReference type="NCBI Taxonomy" id="2605638"/>
    <lineage>
        <taxon>Bacteria</taxon>
        <taxon>Pseudomonadati</taxon>
        <taxon>Pseudomonadota</taxon>
        <taxon>Alphaproteobacteria</taxon>
        <taxon>Hyphomicrobiales</taxon>
        <taxon>Nitrobacteraceae</taxon>
        <taxon>Bradyrhizobium</taxon>
    </lineage>
</organism>
<feature type="region of interest" description="Disordered" evidence="1">
    <location>
        <begin position="1"/>
        <end position="24"/>
    </location>
</feature>
<feature type="region of interest" description="Disordered" evidence="1">
    <location>
        <begin position="489"/>
        <end position="546"/>
    </location>
</feature>
<proteinExistence type="predicted"/>
<dbReference type="Pfam" id="PF13264">
    <property type="entry name" value="DUF4055"/>
    <property type="match status" value="1"/>
</dbReference>
<reference evidence="3 4" key="1">
    <citation type="submission" date="2019-08" db="EMBL/GenBank/DDBJ databases">
        <title>Bradyrhizobium hipponensis sp. nov., a rhizobium isolated from a Lupinus angustifolius root nodule in Tunisia.</title>
        <authorList>
            <person name="Off K."/>
            <person name="Rejili M."/>
            <person name="Mars M."/>
            <person name="Brachmann A."/>
            <person name="Marin M."/>
        </authorList>
    </citation>
    <scope>NUCLEOTIDE SEQUENCE [LARGE SCALE GENOMIC DNA]</scope>
    <source>
        <strain evidence="4">aSej3</strain>
    </source>
</reference>
<dbReference type="Proteomes" id="UP000324797">
    <property type="component" value="Unassembled WGS sequence"/>
</dbReference>
<evidence type="ECO:0000313" key="3">
    <source>
        <dbReference type="EMBL" id="TYO65514.1"/>
    </source>
</evidence>
<dbReference type="RefSeq" id="WP_148740448.1">
    <property type="nucleotide sequence ID" value="NZ_VSTH01000051.1"/>
</dbReference>
<protein>
    <submittedName>
        <fullName evidence="3">DUF4055 domain-containing protein</fullName>
    </submittedName>
</protein>
<dbReference type="EMBL" id="VSTH01000051">
    <property type="protein sequence ID" value="TYO65514.1"/>
    <property type="molecule type" value="Genomic_DNA"/>
</dbReference>
<comment type="caution">
    <text evidence="3">The sequence shown here is derived from an EMBL/GenBank/DDBJ whole genome shotgun (WGS) entry which is preliminary data.</text>
</comment>
<gene>
    <name evidence="3" type="ORF">FXV83_16415</name>
</gene>
<name>A0A5S4YPC2_9BRAD</name>
<feature type="domain" description="DUF4055" evidence="2">
    <location>
        <begin position="271"/>
        <end position="408"/>
    </location>
</feature>